<sequence length="72" mass="8058">MLSQLTFDLTGRSHLSSGGCILSNVKPHTCTIASIDGRLLSKRIPIFSKCTQRQPVNFTLKMMTQPWHQAQT</sequence>
<evidence type="ECO:0000313" key="1">
    <source>
        <dbReference type="EMBL" id="KFD58494.1"/>
    </source>
</evidence>
<proteinExistence type="predicted"/>
<dbReference type="Proteomes" id="UP000030758">
    <property type="component" value="Unassembled WGS sequence"/>
</dbReference>
<name>A0A085MMP8_9BILA</name>
<evidence type="ECO:0000313" key="2">
    <source>
        <dbReference type="EMBL" id="KFD65123.1"/>
    </source>
</evidence>
<evidence type="ECO:0000313" key="3">
    <source>
        <dbReference type="Proteomes" id="UP000030764"/>
    </source>
</evidence>
<dbReference type="Proteomes" id="UP000030764">
    <property type="component" value="Unassembled WGS sequence"/>
</dbReference>
<dbReference type="EMBL" id="KL363184">
    <property type="protein sequence ID" value="KFD58494.1"/>
    <property type="molecule type" value="Genomic_DNA"/>
</dbReference>
<dbReference type="AlphaFoldDB" id="A0A085MMP8"/>
<reference evidence="1 3" key="1">
    <citation type="journal article" date="2014" name="Nat. Genet.">
        <title>Genome and transcriptome of the porcine whipworm Trichuris suis.</title>
        <authorList>
            <person name="Jex A.R."/>
            <person name="Nejsum P."/>
            <person name="Schwarz E.M."/>
            <person name="Hu L."/>
            <person name="Young N.D."/>
            <person name="Hall R.S."/>
            <person name="Korhonen P.K."/>
            <person name="Liao S."/>
            <person name="Thamsborg S."/>
            <person name="Xia J."/>
            <person name="Xu P."/>
            <person name="Wang S."/>
            <person name="Scheerlinck J.P."/>
            <person name="Hofmann A."/>
            <person name="Sternberg P.W."/>
            <person name="Wang J."/>
            <person name="Gasser R.B."/>
        </authorList>
    </citation>
    <scope>NUCLEOTIDE SEQUENCE [LARGE SCALE GENOMIC DNA]</scope>
    <source>
        <strain evidence="2">DCEP-RM93F</strain>
        <strain evidence="1">DCEP-RM93M</strain>
    </source>
</reference>
<keyword evidence="3" id="KW-1185">Reference proteome</keyword>
<gene>
    <name evidence="1" type="ORF">M513_00720</name>
    <name evidence="2" type="ORF">M514_00720</name>
</gene>
<organism evidence="1 3">
    <name type="scientific">Trichuris suis</name>
    <name type="common">pig whipworm</name>
    <dbReference type="NCBI Taxonomy" id="68888"/>
    <lineage>
        <taxon>Eukaryota</taxon>
        <taxon>Metazoa</taxon>
        <taxon>Ecdysozoa</taxon>
        <taxon>Nematoda</taxon>
        <taxon>Enoplea</taxon>
        <taxon>Dorylaimia</taxon>
        <taxon>Trichinellida</taxon>
        <taxon>Trichuridae</taxon>
        <taxon>Trichuris</taxon>
    </lineage>
</organism>
<dbReference type="EMBL" id="KL367544">
    <property type="protein sequence ID" value="KFD65123.1"/>
    <property type="molecule type" value="Genomic_DNA"/>
</dbReference>
<protein>
    <submittedName>
        <fullName evidence="1">Uncharacterized protein</fullName>
    </submittedName>
</protein>
<accession>A0A085MMP8</accession>